<dbReference type="Proteomes" id="UP000054166">
    <property type="component" value="Unassembled WGS sequence"/>
</dbReference>
<dbReference type="OrthoDB" id="3063894at2759"/>
<reference evidence="1 2" key="1">
    <citation type="submission" date="2014-04" db="EMBL/GenBank/DDBJ databases">
        <authorList>
            <consortium name="DOE Joint Genome Institute"/>
            <person name="Kuo A."/>
            <person name="Tarkka M."/>
            <person name="Buscot F."/>
            <person name="Kohler A."/>
            <person name="Nagy L.G."/>
            <person name="Floudas D."/>
            <person name="Copeland A."/>
            <person name="Barry K.W."/>
            <person name="Cichocki N."/>
            <person name="Veneault-Fourrey C."/>
            <person name="LaButti K."/>
            <person name="Lindquist E.A."/>
            <person name="Lipzen A."/>
            <person name="Lundell T."/>
            <person name="Morin E."/>
            <person name="Murat C."/>
            <person name="Sun H."/>
            <person name="Tunlid A."/>
            <person name="Henrissat B."/>
            <person name="Grigoriev I.V."/>
            <person name="Hibbett D.S."/>
            <person name="Martin F."/>
            <person name="Nordberg H.P."/>
            <person name="Cantor M.N."/>
            <person name="Hua S.X."/>
        </authorList>
    </citation>
    <scope>NUCLEOTIDE SEQUENCE [LARGE SCALE GENOMIC DNA]</scope>
    <source>
        <strain evidence="1 2">F 1598</strain>
    </source>
</reference>
<dbReference type="AlphaFoldDB" id="A0A0C3BV94"/>
<dbReference type="HOGENOM" id="CLU_1369135_0_0_1"/>
<proteinExistence type="predicted"/>
<organism evidence="1 2">
    <name type="scientific">Piloderma croceum (strain F 1598)</name>
    <dbReference type="NCBI Taxonomy" id="765440"/>
    <lineage>
        <taxon>Eukaryota</taxon>
        <taxon>Fungi</taxon>
        <taxon>Dikarya</taxon>
        <taxon>Basidiomycota</taxon>
        <taxon>Agaricomycotina</taxon>
        <taxon>Agaricomycetes</taxon>
        <taxon>Agaricomycetidae</taxon>
        <taxon>Atheliales</taxon>
        <taxon>Atheliaceae</taxon>
        <taxon>Piloderma</taxon>
    </lineage>
</organism>
<evidence type="ECO:0000313" key="2">
    <source>
        <dbReference type="Proteomes" id="UP000054166"/>
    </source>
</evidence>
<protein>
    <submittedName>
        <fullName evidence="1">Uncharacterized protein</fullName>
    </submittedName>
</protein>
<name>A0A0C3BV94_PILCF</name>
<dbReference type="InParanoid" id="A0A0C3BV94"/>
<accession>A0A0C3BV94</accession>
<sequence>MAEAKLWDPSDDSDLDAVAKAVKEKNLFIAACTSVGSTRGEKSAFIGHILGRGKPCIHASAEAITAANLIKFSDTATSSTPVVSGTKHSRSGSIGDQAMLLPKKKLKQGSLMDHAYRGVDMPFSSSEIAAVQAQALQAVISANLLFRVYEDPEIIKLFWMMQAAAPNILPSAKAVGRRLLNDAAEIVELKMDKLLHGKSVGLV</sequence>
<evidence type="ECO:0000313" key="1">
    <source>
        <dbReference type="EMBL" id="KIM81272.1"/>
    </source>
</evidence>
<reference evidence="2" key="2">
    <citation type="submission" date="2015-01" db="EMBL/GenBank/DDBJ databases">
        <title>Evolutionary Origins and Diversification of the Mycorrhizal Mutualists.</title>
        <authorList>
            <consortium name="DOE Joint Genome Institute"/>
            <consortium name="Mycorrhizal Genomics Consortium"/>
            <person name="Kohler A."/>
            <person name="Kuo A."/>
            <person name="Nagy L.G."/>
            <person name="Floudas D."/>
            <person name="Copeland A."/>
            <person name="Barry K.W."/>
            <person name="Cichocki N."/>
            <person name="Veneault-Fourrey C."/>
            <person name="LaButti K."/>
            <person name="Lindquist E.A."/>
            <person name="Lipzen A."/>
            <person name="Lundell T."/>
            <person name="Morin E."/>
            <person name="Murat C."/>
            <person name="Riley R."/>
            <person name="Ohm R."/>
            <person name="Sun H."/>
            <person name="Tunlid A."/>
            <person name="Henrissat B."/>
            <person name="Grigoriev I.V."/>
            <person name="Hibbett D.S."/>
            <person name="Martin F."/>
        </authorList>
    </citation>
    <scope>NUCLEOTIDE SEQUENCE [LARGE SCALE GENOMIC DNA]</scope>
    <source>
        <strain evidence="2">F 1598</strain>
    </source>
</reference>
<gene>
    <name evidence="1" type="ORF">PILCRDRAFT_8940</name>
</gene>
<keyword evidence="2" id="KW-1185">Reference proteome</keyword>
<dbReference type="EMBL" id="KN833000">
    <property type="protein sequence ID" value="KIM81272.1"/>
    <property type="molecule type" value="Genomic_DNA"/>
</dbReference>
<dbReference type="STRING" id="765440.A0A0C3BV94"/>